<feature type="binding site" evidence="3">
    <location>
        <position position="29"/>
    </location>
    <ligand>
        <name>substrate</name>
    </ligand>
</feature>
<dbReference type="SFLD" id="SFLDG01129">
    <property type="entry name" value="C1.5:_HAD__Beta-PGM__Phosphata"/>
    <property type="match status" value="1"/>
</dbReference>
<reference evidence="6 7" key="1">
    <citation type="journal article" date="2015" name="Genome Announc.">
        <title>Expanding the biotechnology potential of lactobacilli through comparative genomics of 213 strains and associated genera.</title>
        <authorList>
            <person name="Sun Z."/>
            <person name="Harris H.M."/>
            <person name="McCann A."/>
            <person name="Guo C."/>
            <person name="Argimon S."/>
            <person name="Zhang W."/>
            <person name="Yang X."/>
            <person name="Jeffery I.B."/>
            <person name="Cooney J.C."/>
            <person name="Kagawa T.F."/>
            <person name="Liu W."/>
            <person name="Song Y."/>
            <person name="Salvetti E."/>
            <person name="Wrobel A."/>
            <person name="Rasinkangas P."/>
            <person name="Parkhill J."/>
            <person name="Rea M.C."/>
            <person name="O'Sullivan O."/>
            <person name="Ritari J."/>
            <person name="Douillard F.P."/>
            <person name="Paul Ross R."/>
            <person name="Yang R."/>
            <person name="Briner A.E."/>
            <person name="Felis G.E."/>
            <person name="de Vos W.M."/>
            <person name="Barrangou R."/>
            <person name="Klaenhammer T.R."/>
            <person name="Caufield P.W."/>
            <person name="Cui Y."/>
            <person name="Zhang H."/>
            <person name="O'Toole P.W."/>
        </authorList>
    </citation>
    <scope>NUCLEOTIDE SEQUENCE [LARGE SCALE GENOMIC DNA]</scope>
    <source>
        <strain evidence="6 7">DSM 22698</strain>
    </source>
</reference>
<evidence type="ECO:0000256" key="1">
    <source>
        <dbReference type="ARBA" id="ARBA00006171"/>
    </source>
</evidence>
<dbReference type="SFLD" id="SFLDF00046">
    <property type="entry name" value="beta-phosphoglucomutase"/>
    <property type="match status" value="1"/>
</dbReference>
<dbReference type="Gene3D" id="3.40.50.1000">
    <property type="entry name" value="HAD superfamily/HAD-like"/>
    <property type="match status" value="1"/>
</dbReference>
<dbReference type="RefSeq" id="WP_056969256.1">
    <property type="nucleotide sequence ID" value="NZ_AYZK01000002.1"/>
</dbReference>
<dbReference type="GO" id="GO:0000287">
    <property type="term" value="F:magnesium ion binding"/>
    <property type="evidence" value="ECO:0007669"/>
    <property type="project" value="InterPro"/>
</dbReference>
<evidence type="ECO:0000313" key="7">
    <source>
        <dbReference type="Proteomes" id="UP000051789"/>
    </source>
</evidence>
<feature type="binding site" evidence="4">
    <location>
        <position position="175"/>
    </location>
    <ligand>
        <name>Mg(2+)</name>
        <dbReference type="ChEBI" id="CHEBI:18420"/>
    </ligand>
</feature>
<dbReference type="InterPro" id="IPR006439">
    <property type="entry name" value="HAD-SF_hydro_IA"/>
</dbReference>
<dbReference type="GO" id="GO:0008801">
    <property type="term" value="F:beta-phosphoglucomutase activity"/>
    <property type="evidence" value="ECO:0007669"/>
    <property type="project" value="InterPro"/>
</dbReference>
<dbReference type="InterPro" id="IPR023198">
    <property type="entry name" value="PGP-like_dom2"/>
</dbReference>
<feature type="binding site" evidence="4">
    <location>
        <position position="13"/>
    </location>
    <ligand>
        <name>Mg(2+)</name>
        <dbReference type="ChEBI" id="CHEBI:18420"/>
    </ligand>
</feature>
<feature type="site" description="Important for catalytic activity and assists the phosphoryl transfer reaction to Asp8 by balancing charge and orienting the reacting groups" evidence="5">
    <location>
        <position position="151"/>
    </location>
</feature>
<name>A0A0R2C884_9LACO</name>
<feature type="site" description="Important for catalytic activity and assists the phosphoryl transfer reaction to Asp8 by balancing charge and orienting the reacting groups" evidence="5">
    <location>
        <position position="120"/>
    </location>
</feature>
<dbReference type="STRING" id="1423810.FD19_GL001107"/>
<dbReference type="PANTHER" id="PTHR43481">
    <property type="entry name" value="FRUCTOSE-1-PHOSPHATE PHOSPHATASE"/>
    <property type="match status" value="1"/>
</dbReference>
<comment type="cofactor">
    <cofactor evidence="4">
        <name>Mg(2+)</name>
        <dbReference type="ChEBI" id="CHEBI:18420"/>
    </cofactor>
    <text evidence="4">Binds 2 magnesium ions per subunit.</text>
</comment>
<dbReference type="PANTHER" id="PTHR43481:SF4">
    <property type="entry name" value="GLYCEROL-1-PHOSPHATE PHOSPHOHYDROLASE 1-RELATED"/>
    <property type="match status" value="1"/>
</dbReference>
<evidence type="ECO:0000256" key="2">
    <source>
        <dbReference type="PIRSR" id="PIRSR610972-1"/>
    </source>
</evidence>
<dbReference type="InterPro" id="IPR051806">
    <property type="entry name" value="HAD-like_SPP"/>
</dbReference>
<keyword evidence="7" id="KW-1185">Reference proteome</keyword>
<feature type="active site" description="Proton donor/acceptor" evidence="2">
    <location>
        <position position="15"/>
    </location>
</feature>
<accession>A0A0R2C884</accession>
<protein>
    <submittedName>
        <fullName evidence="6">Beta-phosphoglucomutase</fullName>
    </submittedName>
</protein>
<dbReference type="EMBL" id="AYZK01000002">
    <property type="protein sequence ID" value="KRM87594.1"/>
    <property type="molecule type" value="Genomic_DNA"/>
</dbReference>
<dbReference type="Proteomes" id="UP000051789">
    <property type="component" value="Unassembled WGS sequence"/>
</dbReference>
<evidence type="ECO:0000256" key="4">
    <source>
        <dbReference type="PIRSR" id="PIRSR610972-3"/>
    </source>
</evidence>
<comment type="similarity">
    <text evidence="1">Belongs to the HAD-like hydrolase superfamily. CbbY/CbbZ/Gph/YieH family.</text>
</comment>
<dbReference type="Pfam" id="PF00702">
    <property type="entry name" value="Hydrolase"/>
    <property type="match status" value="1"/>
</dbReference>
<dbReference type="NCBIfam" id="TIGR01990">
    <property type="entry name" value="bPGM"/>
    <property type="match status" value="1"/>
</dbReference>
<sequence length="229" mass="25076">MTNFNDIQGFVFDLDGVITDTARLHSQAWRHIAEQVGTPWSQKLQDSLKGISRMESLELILQAGNREHDFTDAQKQELATAKNKEYLRLVEQLTPADILPGVSDFLRDLYNHEYRMAIASASKNAPTVLEHLGIARYFHNVVDPSTLKHGKPDPEIFTKAAALINLDPQVCIGVEDAAAGVAGINAAGETSIGIGDPQVLSAADINFTSTEQLSLANIRHAMRQPVASY</sequence>
<feature type="binding site" evidence="4">
    <location>
        <position position="176"/>
    </location>
    <ligand>
        <name>Mg(2+)</name>
        <dbReference type="ChEBI" id="CHEBI:18420"/>
    </ligand>
</feature>
<feature type="active site" description="Nucleophile" evidence="2">
    <location>
        <position position="13"/>
    </location>
</feature>
<feature type="binding site" evidence="3">
    <location>
        <begin position="13"/>
        <end position="15"/>
    </location>
    <ligand>
        <name>substrate</name>
    </ligand>
</feature>
<dbReference type="NCBIfam" id="TIGR01509">
    <property type="entry name" value="HAD-SF-IA-v3"/>
    <property type="match status" value="1"/>
</dbReference>
<feature type="binding site" evidence="3">
    <location>
        <begin position="120"/>
        <end position="124"/>
    </location>
    <ligand>
        <name>substrate</name>
    </ligand>
</feature>
<dbReference type="InterPro" id="IPR036412">
    <property type="entry name" value="HAD-like_sf"/>
</dbReference>
<dbReference type="InterPro" id="IPR023214">
    <property type="entry name" value="HAD_sf"/>
</dbReference>
<dbReference type="CDD" id="cd02598">
    <property type="entry name" value="HAD_BPGM"/>
    <property type="match status" value="1"/>
</dbReference>
<evidence type="ECO:0000256" key="3">
    <source>
        <dbReference type="PIRSR" id="PIRSR610972-2"/>
    </source>
</evidence>
<evidence type="ECO:0000313" key="6">
    <source>
        <dbReference type="EMBL" id="KRM87594.1"/>
    </source>
</evidence>
<dbReference type="PATRIC" id="fig|1423810.4.peg.1136"/>
<dbReference type="GO" id="GO:0050308">
    <property type="term" value="F:sugar-phosphatase activity"/>
    <property type="evidence" value="ECO:0007669"/>
    <property type="project" value="TreeGrafter"/>
</dbReference>
<feature type="binding site" evidence="3">
    <location>
        <position position="151"/>
    </location>
    <ligand>
        <name>substrate</name>
    </ligand>
</feature>
<dbReference type="GO" id="GO:0005975">
    <property type="term" value="P:carbohydrate metabolic process"/>
    <property type="evidence" value="ECO:0007669"/>
    <property type="project" value="InterPro"/>
</dbReference>
<dbReference type="SUPFAM" id="SSF56784">
    <property type="entry name" value="HAD-like"/>
    <property type="match status" value="1"/>
</dbReference>
<keyword evidence="4" id="KW-0460">Magnesium</keyword>
<organism evidence="6 7">
    <name type="scientific">Lacticaseibacillus thailandensis DSM 22698 = JCM 13996</name>
    <dbReference type="NCBI Taxonomy" id="1423810"/>
    <lineage>
        <taxon>Bacteria</taxon>
        <taxon>Bacillati</taxon>
        <taxon>Bacillota</taxon>
        <taxon>Bacilli</taxon>
        <taxon>Lactobacillales</taxon>
        <taxon>Lactobacillaceae</taxon>
        <taxon>Lacticaseibacillus</taxon>
    </lineage>
</organism>
<comment type="caution">
    <text evidence="6">The sequence shown here is derived from an EMBL/GenBank/DDBJ whole genome shotgun (WGS) entry which is preliminary data.</text>
</comment>
<keyword evidence="4" id="KW-0479">Metal-binding</keyword>
<dbReference type="InterPro" id="IPR010976">
    <property type="entry name" value="B-phosphoglucomutase_hydrolase"/>
</dbReference>
<dbReference type="AlphaFoldDB" id="A0A0R2C884"/>
<evidence type="ECO:0000256" key="5">
    <source>
        <dbReference type="PIRSR" id="PIRSR610972-4"/>
    </source>
</evidence>
<feature type="binding site" evidence="3">
    <location>
        <begin position="48"/>
        <end position="53"/>
    </location>
    <ligand>
        <name>substrate</name>
    </ligand>
</feature>
<feature type="binding site" evidence="3">
    <location>
        <position position="82"/>
    </location>
    <ligand>
        <name>substrate</name>
    </ligand>
</feature>
<gene>
    <name evidence="6" type="ORF">FD19_GL001107</name>
</gene>
<proteinExistence type="inferred from homology"/>
<dbReference type="SFLD" id="SFLDS00003">
    <property type="entry name" value="Haloacid_Dehalogenase"/>
    <property type="match status" value="1"/>
</dbReference>
<dbReference type="SFLD" id="SFLDG01135">
    <property type="entry name" value="C1.5.6:_HAD__Beta-PGM__Phospha"/>
    <property type="match status" value="1"/>
</dbReference>
<dbReference type="InterPro" id="IPR010972">
    <property type="entry name" value="Beta-PGM"/>
</dbReference>
<dbReference type="Gene3D" id="1.10.150.240">
    <property type="entry name" value="Putative phosphatase, domain 2"/>
    <property type="match status" value="1"/>
</dbReference>
<dbReference type="NCBIfam" id="TIGR02009">
    <property type="entry name" value="PGMB-YQAB-SF"/>
    <property type="match status" value="1"/>
</dbReference>
<feature type="binding site" evidence="4">
    <location>
        <position position="15"/>
    </location>
    <ligand>
        <name>Mg(2+)</name>
        <dbReference type="ChEBI" id="CHEBI:18420"/>
    </ligand>
</feature>
<feature type="binding site" evidence="3">
    <location>
        <position position="56"/>
    </location>
    <ligand>
        <name>substrate</name>
    </ligand>
</feature>